<evidence type="ECO:0000256" key="1">
    <source>
        <dbReference type="SAM" id="SignalP"/>
    </source>
</evidence>
<feature type="signal peptide" evidence="1">
    <location>
        <begin position="1"/>
        <end position="20"/>
    </location>
</feature>
<sequence length="145" mass="16523">MKIKKGVFIFALLISCVVLMICKSDDDHISLFLESGFEISANRWAGNDVITVNLENKEYKFNNETKLKDLNIVFLVNSKSNAVITLGKVQQQSKECIVYTNGEDNYTESQMCRKEFDDLLADIGISNKDFEKMIIDIAKNINKKN</sequence>
<gene>
    <name evidence="2" type="ORF">EDD63_101136</name>
</gene>
<evidence type="ECO:0008006" key="4">
    <source>
        <dbReference type="Google" id="ProtNLM"/>
    </source>
</evidence>
<dbReference type="PROSITE" id="PS51257">
    <property type="entry name" value="PROKAR_LIPOPROTEIN"/>
    <property type="match status" value="1"/>
</dbReference>
<evidence type="ECO:0000313" key="2">
    <source>
        <dbReference type="EMBL" id="TDW26421.1"/>
    </source>
</evidence>
<comment type="caution">
    <text evidence="2">The sequence shown here is derived from an EMBL/GenBank/DDBJ whole genome shotgun (WGS) entry which is preliminary data.</text>
</comment>
<proteinExistence type="predicted"/>
<dbReference type="Proteomes" id="UP000294743">
    <property type="component" value="Unassembled WGS sequence"/>
</dbReference>
<organism evidence="2 3">
    <name type="scientific">Breznakia blatticola</name>
    <dbReference type="NCBI Taxonomy" id="1754012"/>
    <lineage>
        <taxon>Bacteria</taxon>
        <taxon>Bacillati</taxon>
        <taxon>Bacillota</taxon>
        <taxon>Erysipelotrichia</taxon>
        <taxon>Erysipelotrichales</taxon>
        <taxon>Erysipelotrichaceae</taxon>
        <taxon>Breznakia</taxon>
    </lineage>
</organism>
<name>A0A4R8A9M4_9FIRM</name>
<dbReference type="AlphaFoldDB" id="A0A4R8A9M4"/>
<protein>
    <recommendedName>
        <fullName evidence="4">Lipoprotein</fullName>
    </recommendedName>
</protein>
<reference evidence="2 3" key="1">
    <citation type="submission" date="2019-03" db="EMBL/GenBank/DDBJ databases">
        <title>Genomic Encyclopedia of Type Strains, Phase IV (KMG-IV): sequencing the most valuable type-strain genomes for metagenomic binning, comparative biology and taxonomic classification.</title>
        <authorList>
            <person name="Goeker M."/>
        </authorList>
    </citation>
    <scope>NUCLEOTIDE SEQUENCE [LARGE SCALE GENOMIC DNA]</scope>
    <source>
        <strain evidence="2 3">DSM 28867</strain>
    </source>
</reference>
<keyword evidence="3" id="KW-1185">Reference proteome</keyword>
<accession>A0A4R8A9M4</accession>
<feature type="chain" id="PRO_5039188169" description="Lipoprotein" evidence="1">
    <location>
        <begin position="21"/>
        <end position="145"/>
    </location>
</feature>
<evidence type="ECO:0000313" key="3">
    <source>
        <dbReference type="Proteomes" id="UP000294743"/>
    </source>
</evidence>
<keyword evidence="1" id="KW-0732">Signal</keyword>
<dbReference type="RefSeq" id="WP_134167433.1">
    <property type="nucleotide sequence ID" value="NZ_SODD01000001.1"/>
</dbReference>
<dbReference type="EMBL" id="SODD01000001">
    <property type="protein sequence ID" value="TDW26421.1"/>
    <property type="molecule type" value="Genomic_DNA"/>
</dbReference>